<evidence type="ECO:0000256" key="2">
    <source>
        <dbReference type="PIRSR" id="PIRSR037031-51"/>
    </source>
</evidence>
<dbReference type="AlphaFoldDB" id="A0A1G8D2L8"/>
<dbReference type="PANTHER" id="PTHR36450:SF1">
    <property type="entry name" value="THIOREDOXIN"/>
    <property type="match status" value="1"/>
</dbReference>
<dbReference type="InterPro" id="IPR005243">
    <property type="entry name" value="THIRX-like_proc"/>
</dbReference>
<feature type="active site" description="Nucleophile" evidence="1">
    <location>
        <position position="11"/>
    </location>
</feature>
<dbReference type="Pfam" id="PF13192">
    <property type="entry name" value="Thioredoxin_3"/>
    <property type="match status" value="1"/>
</dbReference>
<evidence type="ECO:0000259" key="3">
    <source>
        <dbReference type="Pfam" id="PF13192"/>
    </source>
</evidence>
<dbReference type="InterPro" id="IPR012336">
    <property type="entry name" value="Thioredoxin-like_fold"/>
</dbReference>
<evidence type="ECO:0000256" key="1">
    <source>
        <dbReference type="PIRSR" id="PIRSR037031-50"/>
    </source>
</evidence>
<organism evidence="4 5">
    <name type="scientific">Vibrio xiamenensis</name>
    <dbReference type="NCBI Taxonomy" id="861298"/>
    <lineage>
        <taxon>Bacteria</taxon>
        <taxon>Pseudomonadati</taxon>
        <taxon>Pseudomonadota</taxon>
        <taxon>Gammaproteobacteria</taxon>
        <taxon>Vibrionales</taxon>
        <taxon>Vibrionaceae</taxon>
        <taxon>Vibrio</taxon>
    </lineage>
</organism>
<proteinExistence type="predicted"/>
<name>A0A1G8D2L8_9VIBR</name>
<evidence type="ECO:0000313" key="5">
    <source>
        <dbReference type="Proteomes" id="UP000198854"/>
    </source>
</evidence>
<feature type="active site" description="Nucleophile" evidence="1">
    <location>
        <position position="14"/>
    </location>
</feature>
<dbReference type="EMBL" id="FNDD01000018">
    <property type="protein sequence ID" value="SDH51763.1"/>
    <property type="molecule type" value="Genomic_DNA"/>
</dbReference>
<protein>
    <submittedName>
        <fullName evidence="4">Thioredoxin domain-containing protein</fullName>
    </submittedName>
</protein>
<dbReference type="OrthoDB" id="9800630at2"/>
<dbReference type="STRING" id="861298.SAMN04488136_11856"/>
<dbReference type="Gene3D" id="3.40.30.10">
    <property type="entry name" value="Glutaredoxin"/>
    <property type="match status" value="1"/>
</dbReference>
<dbReference type="InterPro" id="IPR036249">
    <property type="entry name" value="Thioredoxin-like_sf"/>
</dbReference>
<feature type="disulfide bond" description="Redox-active" evidence="2">
    <location>
        <begin position="11"/>
        <end position="14"/>
    </location>
</feature>
<keyword evidence="2" id="KW-1015">Disulfide bond</keyword>
<sequence length="78" mass="8391">MKHFKVLGSGCSNCVNTAKLIETLAQQCDVEVDVSKVSDMEAILAYNVMSTPAVVMDGQVVHSGSVPKPELVLAWLKE</sequence>
<dbReference type="PANTHER" id="PTHR36450">
    <property type="entry name" value="THIOREDOXIN"/>
    <property type="match status" value="1"/>
</dbReference>
<dbReference type="SUPFAM" id="SSF52833">
    <property type="entry name" value="Thioredoxin-like"/>
    <property type="match status" value="1"/>
</dbReference>
<keyword evidence="5" id="KW-1185">Reference proteome</keyword>
<accession>A0A1G8D2L8</accession>
<dbReference type="RefSeq" id="WP_093275529.1">
    <property type="nucleotide sequence ID" value="NZ_FNDD01000018.1"/>
</dbReference>
<evidence type="ECO:0000313" key="4">
    <source>
        <dbReference type="EMBL" id="SDH51763.1"/>
    </source>
</evidence>
<keyword evidence="2" id="KW-0676">Redox-active center</keyword>
<dbReference type="PIRSF" id="PIRSF037031">
    <property type="entry name" value="Redox_disulphide_2"/>
    <property type="match status" value="1"/>
</dbReference>
<reference evidence="4 5" key="1">
    <citation type="submission" date="2016-10" db="EMBL/GenBank/DDBJ databases">
        <authorList>
            <person name="de Groot N.N."/>
        </authorList>
    </citation>
    <scope>NUCLEOTIDE SEQUENCE [LARGE SCALE GENOMIC DNA]</scope>
    <source>
        <strain evidence="4 5">CGMCC 1.10228</strain>
    </source>
</reference>
<feature type="domain" description="Thioredoxin-like fold" evidence="3">
    <location>
        <begin position="3"/>
        <end position="77"/>
    </location>
</feature>
<dbReference type="NCBIfam" id="TIGR00412">
    <property type="entry name" value="redox_disulf_2"/>
    <property type="match status" value="1"/>
</dbReference>
<gene>
    <name evidence="4" type="ORF">SAMN04488136_11856</name>
</gene>
<dbReference type="Proteomes" id="UP000198854">
    <property type="component" value="Unassembled WGS sequence"/>
</dbReference>